<dbReference type="Proteomes" id="UP001202328">
    <property type="component" value="Unassembled WGS sequence"/>
</dbReference>
<evidence type="ECO:0000313" key="4">
    <source>
        <dbReference type="Proteomes" id="UP001202328"/>
    </source>
</evidence>
<evidence type="ECO:0000256" key="1">
    <source>
        <dbReference type="PROSITE-ProRule" id="PRU00339"/>
    </source>
</evidence>
<feature type="compositionally biased region" description="Polar residues" evidence="2">
    <location>
        <begin position="32"/>
        <end position="49"/>
    </location>
</feature>
<comment type="caution">
    <text evidence="3">The sequence shown here is derived from an EMBL/GenBank/DDBJ whole genome shotgun (WGS) entry which is preliminary data.</text>
</comment>
<evidence type="ECO:0008006" key="5">
    <source>
        <dbReference type="Google" id="ProtNLM"/>
    </source>
</evidence>
<gene>
    <name evidence="3" type="ORF">MKW98_001272</name>
</gene>
<keyword evidence="1" id="KW-0802">TPR repeat</keyword>
<dbReference type="SUPFAM" id="SSF52833">
    <property type="entry name" value="Thioredoxin-like"/>
    <property type="match status" value="1"/>
</dbReference>
<proteinExistence type="predicted"/>
<dbReference type="Pfam" id="PF00515">
    <property type="entry name" value="TPR_1"/>
    <property type="match status" value="2"/>
</dbReference>
<sequence length="702" mass="77627">MADYSPDKKSGCVAMIYGGLFRQRCFWPRRSASTSSIPTHGNNGIQSINSKRRRGSDERAFLDDTNLSEYPQRNDQSPMMNGATKTPPPSYYQEQGRKVSNAPIANSKDGLSNGHQQSNGLVRASSSNVMLFGNLGNLRQPAGYGTSNPRISNSSVLDYLPMTASEMGLNSNGNYGNAYGTNGNYNAYNNNDNVKISRNNVKEKDNEEAEEDVGPLCRALSTRLDPETLKAMGNEEYKQGNFAEALAFYDRAIGLDPDMASYRSNKSAALTGLGRLLEAVFECREAIKIDPTYRRAHYRLATLCLRLGEAEKSLYHYKQSGHEADPSDISKAKNLQVYLSKCTEARKLRDWQTVIKESSSAISSGADSALQVFALKAESLLKLHRHEDADTELSKAPRFGIDDCTKFFGPVGNANLLVTRAQVDVALGRFEEAVATAQRAAQLDSTNKDVNSTLRKAQTLASARSNGNELFKASKFLDACVAYSEGLEQDSFNSVLLCNRAACRSKLGQFGKAIEDCSRALNVRPSYSKARLRRADCNAKLGRWEASAQDYEILRKEMPSDEEVGRGLLEAQAHLKKSHSEQRQTQPHGNHSKDAKSDTNLAVVKDTDHFRHFVTSPGISVVLFCNKSSDQKALVLMEQLSKRNQSLNFIKVEVEEHPQLAKSEGLNSIPVFKMYKNGSRIKEIPGTSLELLESTIKFYTTS</sequence>
<dbReference type="EMBL" id="JAJJMB010008870">
    <property type="protein sequence ID" value="KAI3920016.1"/>
    <property type="molecule type" value="Genomic_DNA"/>
</dbReference>
<feature type="region of interest" description="Disordered" evidence="2">
    <location>
        <begin position="32"/>
        <end position="97"/>
    </location>
</feature>
<reference evidence="3" key="1">
    <citation type="submission" date="2022-04" db="EMBL/GenBank/DDBJ databases">
        <title>A functionally conserved STORR gene fusion in Papaver species that diverged 16.8 million years ago.</title>
        <authorList>
            <person name="Catania T."/>
        </authorList>
    </citation>
    <scope>NUCLEOTIDE SEQUENCE</scope>
    <source>
        <strain evidence="3">S-188037</strain>
    </source>
</reference>
<evidence type="ECO:0000313" key="3">
    <source>
        <dbReference type="EMBL" id="KAI3920016.1"/>
    </source>
</evidence>
<evidence type="ECO:0000256" key="2">
    <source>
        <dbReference type="SAM" id="MobiDB-lite"/>
    </source>
</evidence>
<feature type="region of interest" description="Disordered" evidence="2">
    <location>
        <begin position="574"/>
        <end position="599"/>
    </location>
</feature>
<dbReference type="InterPro" id="IPR011990">
    <property type="entry name" value="TPR-like_helical_dom_sf"/>
</dbReference>
<dbReference type="CDD" id="cd02947">
    <property type="entry name" value="TRX_family"/>
    <property type="match status" value="1"/>
</dbReference>
<name>A0AAD4STD9_9MAGN</name>
<dbReference type="PANTHER" id="PTHR46050">
    <property type="entry name" value="TPR REPEAT-CONTAINING THIOREDOXIN"/>
    <property type="match status" value="1"/>
</dbReference>
<feature type="repeat" description="TPR" evidence="1">
    <location>
        <begin position="226"/>
        <end position="259"/>
    </location>
</feature>
<dbReference type="SMART" id="SM00028">
    <property type="entry name" value="TPR"/>
    <property type="match status" value="7"/>
</dbReference>
<feature type="compositionally biased region" description="Polar residues" evidence="2">
    <location>
        <begin position="65"/>
        <end position="79"/>
    </location>
</feature>
<protein>
    <recommendedName>
        <fullName evidence="5">Thioredoxin domain-containing protein</fullName>
    </recommendedName>
</protein>
<accession>A0AAD4STD9</accession>
<dbReference type="Gene3D" id="1.25.40.10">
    <property type="entry name" value="Tetratricopeptide repeat domain"/>
    <property type="match status" value="1"/>
</dbReference>
<dbReference type="Gene3D" id="3.40.30.10">
    <property type="entry name" value="Glutaredoxin"/>
    <property type="match status" value="1"/>
</dbReference>
<dbReference type="GO" id="GO:0005737">
    <property type="term" value="C:cytoplasm"/>
    <property type="evidence" value="ECO:0007669"/>
    <property type="project" value="TreeGrafter"/>
</dbReference>
<dbReference type="InterPro" id="IPR044534">
    <property type="entry name" value="TTL1-4"/>
</dbReference>
<dbReference type="InterPro" id="IPR019734">
    <property type="entry name" value="TPR_rpt"/>
</dbReference>
<dbReference type="InterPro" id="IPR036249">
    <property type="entry name" value="Thioredoxin-like_sf"/>
</dbReference>
<keyword evidence="4" id="KW-1185">Reference proteome</keyword>
<dbReference type="AlphaFoldDB" id="A0AAD4STD9"/>
<dbReference type="PROSITE" id="PS50005">
    <property type="entry name" value="TPR"/>
    <property type="match status" value="1"/>
</dbReference>
<organism evidence="3 4">
    <name type="scientific">Papaver atlanticum</name>
    <dbReference type="NCBI Taxonomy" id="357466"/>
    <lineage>
        <taxon>Eukaryota</taxon>
        <taxon>Viridiplantae</taxon>
        <taxon>Streptophyta</taxon>
        <taxon>Embryophyta</taxon>
        <taxon>Tracheophyta</taxon>
        <taxon>Spermatophyta</taxon>
        <taxon>Magnoliopsida</taxon>
        <taxon>Ranunculales</taxon>
        <taxon>Papaveraceae</taxon>
        <taxon>Papaveroideae</taxon>
        <taxon>Papaver</taxon>
    </lineage>
</organism>
<dbReference type="PANTHER" id="PTHR46050:SF7">
    <property type="entry name" value="TETRATRICOPEPTIDE REPEAT (TPR)-LIKE SUPERFAMILY PROTEIN"/>
    <property type="match status" value="1"/>
</dbReference>
<dbReference type="SUPFAM" id="SSF48452">
    <property type="entry name" value="TPR-like"/>
    <property type="match status" value="2"/>
</dbReference>